<dbReference type="PANTHER" id="PTHR37937">
    <property type="entry name" value="CONJUGATIVE TRANSFER: DNA TRANSPORT"/>
    <property type="match status" value="1"/>
</dbReference>
<dbReference type="EMBL" id="LNXU01000007">
    <property type="protein sequence ID" value="KTC75891.1"/>
    <property type="molecule type" value="Genomic_DNA"/>
</dbReference>
<keyword evidence="6 7" id="KW-0472">Membrane</keyword>
<evidence type="ECO:0000256" key="5">
    <source>
        <dbReference type="ARBA" id="ARBA00022989"/>
    </source>
</evidence>
<evidence type="ECO:0000256" key="6">
    <source>
        <dbReference type="ARBA" id="ARBA00023136"/>
    </source>
</evidence>
<dbReference type="InterPro" id="IPR027417">
    <property type="entry name" value="P-loop_NTPase"/>
</dbReference>
<evidence type="ECO:0000313" key="9">
    <source>
        <dbReference type="Proteomes" id="UP000054695"/>
    </source>
</evidence>
<evidence type="ECO:0000256" key="3">
    <source>
        <dbReference type="ARBA" id="ARBA00022475"/>
    </source>
</evidence>
<organism evidence="8 9">
    <name type="scientific">Legionella bozemanae</name>
    <name type="common">Fluoribacter bozemanae</name>
    <dbReference type="NCBI Taxonomy" id="447"/>
    <lineage>
        <taxon>Bacteria</taxon>
        <taxon>Pseudomonadati</taxon>
        <taxon>Pseudomonadota</taxon>
        <taxon>Gammaproteobacteria</taxon>
        <taxon>Legionellales</taxon>
        <taxon>Legionellaceae</taxon>
        <taxon>Legionella</taxon>
    </lineage>
</organism>
<dbReference type="STRING" id="447.Lboz_0719"/>
<reference evidence="8 9" key="1">
    <citation type="submission" date="2015-11" db="EMBL/GenBank/DDBJ databases">
        <title>Genomic analysis of 38 Legionella species identifies large and diverse effector repertoires.</title>
        <authorList>
            <person name="Burstein D."/>
            <person name="Amaro F."/>
            <person name="Zusman T."/>
            <person name="Lifshitz Z."/>
            <person name="Cohen O."/>
            <person name="Gilbert J.A."/>
            <person name="Pupko T."/>
            <person name="Shuman H.A."/>
            <person name="Segal G."/>
        </authorList>
    </citation>
    <scope>NUCLEOTIDE SEQUENCE [LARGE SCALE GENOMIC DNA]</scope>
    <source>
        <strain evidence="8 9">WIGA</strain>
    </source>
</reference>
<comment type="similarity">
    <text evidence="2">Belongs to the VirD4/TraG family.</text>
</comment>
<protein>
    <submittedName>
        <fullName evidence="8">Vir protein</fullName>
    </submittedName>
</protein>
<keyword evidence="3" id="KW-1003">Cell membrane</keyword>
<dbReference type="RefSeq" id="WP_058458413.1">
    <property type="nucleotide sequence ID" value="NZ_CAAAIY010000032.1"/>
</dbReference>
<evidence type="ECO:0000256" key="4">
    <source>
        <dbReference type="ARBA" id="ARBA00022692"/>
    </source>
</evidence>
<dbReference type="CDD" id="cd01127">
    <property type="entry name" value="TrwB_TraG_TraD_VirD4"/>
    <property type="match status" value="2"/>
</dbReference>
<name>A0A0W0RXN7_LEGBO</name>
<keyword evidence="4 7" id="KW-0812">Transmembrane</keyword>
<proteinExistence type="inferred from homology"/>
<evidence type="ECO:0000256" key="1">
    <source>
        <dbReference type="ARBA" id="ARBA00004651"/>
    </source>
</evidence>
<dbReference type="PATRIC" id="fig|447.4.peg.771"/>
<dbReference type="Pfam" id="PF02534">
    <property type="entry name" value="T4SS-DNA_transf"/>
    <property type="match status" value="1"/>
</dbReference>
<feature type="transmembrane region" description="Helical" evidence="7">
    <location>
        <begin position="6"/>
        <end position="25"/>
    </location>
</feature>
<sequence length="554" mass="63363">MNILPVLILLGMTLLISFGLCKGGISRILSGYAIGFIGFGLVSLFFSVLIFSVWLDESINSLDDLLAFFQSSQEEEELFQTLIVSLIGGFLIPFTLLLITYKDRFKQDNKVLGNAHFATALETYRAGFLKQEEGAILIGKKYGVPLWSNGFEHVLVFAPTGSGKTRSIGIPNLLKYPYSVVCNDVKLTMYQTTAHYREQVLGHECFCWAPTDEHGNTHRYNPLAMISRDKKQRITDIQRIAHILIPNSKTSDPIWQLASRKLFKAVLLYLLDTPERPTTLGEISRLIKQQNFDDWLATTLEETAHLDPECYRNAYSYLNNHEKTRSSILETLTGYFELFEDPSIDAATSDSDFDLRNLRREKITIYIGFSDDDMERLAPLFTLFWQQLISAMIRKVPDVKEEPYPLLCLIDEFSSLGRIERLRRSLKLLREYRVRCVLMLQYIAQTYEQYTQDEAKAFTNIKTKIAFAAEDIHDAEYISKLMGTRTIKVNAGSSSNQKHGYSVSTSYSYQAVPLLRPDEVMRLPAENTLIMRTGFAPVKAGQFVWYKELPCEEF</sequence>
<comment type="caution">
    <text evidence="8">The sequence shown here is derived from an EMBL/GenBank/DDBJ whole genome shotgun (WGS) entry which is preliminary data.</text>
</comment>
<dbReference type="GO" id="GO:0005886">
    <property type="term" value="C:plasma membrane"/>
    <property type="evidence" value="ECO:0007669"/>
    <property type="project" value="UniProtKB-SubCell"/>
</dbReference>
<feature type="transmembrane region" description="Helical" evidence="7">
    <location>
        <begin position="78"/>
        <end position="101"/>
    </location>
</feature>
<feature type="transmembrane region" description="Helical" evidence="7">
    <location>
        <begin position="32"/>
        <end position="55"/>
    </location>
</feature>
<dbReference type="OrthoDB" id="9759295at2"/>
<comment type="subcellular location">
    <subcellularLocation>
        <location evidence="1">Cell membrane</location>
        <topology evidence="1">Multi-pass membrane protein</topology>
    </subcellularLocation>
</comment>
<dbReference type="Proteomes" id="UP000054695">
    <property type="component" value="Unassembled WGS sequence"/>
</dbReference>
<dbReference type="Gene3D" id="3.40.50.300">
    <property type="entry name" value="P-loop containing nucleotide triphosphate hydrolases"/>
    <property type="match status" value="1"/>
</dbReference>
<dbReference type="AlphaFoldDB" id="A0A0W0RXN7"/>
<evidence type="ECO:0000256" key="7">
    <source>
        <dbReference type="SAM" id="Phobius"/>
    </source>
</evidence>
<accession>A0A0W0RXN7</accession>
<gene>
    <name evidence="8" type="primary">lvhD</name>
    <name evidence="8" type="ORF">Lboz_0719</name>
</gene>
<evidence type="ECO:0000313" key="8">
    <source>
        <dbReference type="EMBL" id="KTC75891.1"/>
    </source>
</evidence>
<dbReference type="PANTHER" id="PTHR37937:SF1">
    <property type="entry name" value="CONJUGATIVE TRANSFER: DNA TRANSPORT"/>
    <property type="match status" value="1"/>
</dbReference>
<dbReference type="InterPro" id="IPR003688">
    <property type="entry name" value="TraG/VirD4"/>
</dbReference>
<evidence type="ECO:0000256" key="2">
    <source>
        <dbReference type="ARBA" id="ARBA00008806"/>
    </source>
</evidence>
<keyword evidence="9" id="KW-1185">Reference proteome</keyword>
<keyword evidence="5 7" id="KW-1133">Transmembrane helix</keyword>
<dbReference type="InterPro" id="IPR051539">
    <property type="entry name" value="T4SS-coupling_protein"/>
</dbReference>
<dbReference type="SUPFAM" id="SSF52540">
    <property type="entry name" value="P-loop containing nucleoside triphosphate hydrolases"/>
    <property type="match status" value="1"/>
</dbReference>